<feature type="domain" description="N-acetyltransferase" evidence="1">
    <location>
        <begin position="27"/>
        <end position="172"/>
    </location>
</feature>
<dbReference type="InterPro" id="IPR051908">
    <property type="entry name" value="Ribosomal_N-acetyltransferase"/>
</dbReference>
<reference evidence="2" key="1">
    <citation type="submission" date="2016-05" db="EMBL/GenBank/DDBJ databases">
        <authorList>
            <person name="Cock P.J.A."/>
            <person name="Cock P.J.A."/>
        </authorList>
    </citation>
    <scope>NUCLEOTIDE SEQUENCE</scope>
    <source>
        <strain evidence="2">PWN146_assembly</strain>
    </source>
</reference>
<dbReference type="PANTHER" id="PTHR43441">
    <property type="entry name" value="RIBOSOMAL-PROTEIN-SERINE ACETYLTRANSFERASE"/>
    <property type="match status" value="1"/>
</dbReference>
<accession>A0A1C3HDD9</accession>
<name>A0A1C3HDD9_SERMA</name>
<dbReference type="GO" id="GO:1990189">
    <property type="term" value="F:protein N-terminal-serine acetyltransferase activity"/>
    <property type="evidence" value="ECO:0007669"/>
    <property type="project" value="TreeGrafter"/>
</dbReference>
<evidence type="ECO:0000313" key="2">
    <source>
        <dbReference type="EMBL" id="SAY43038.1"/>
    </source>
</evidence>
<dbReference type="InterPro" id="IPR000182">
    <property type="entry name" value="GNAT_dom"/>
</dbReference>
<gene>
    <name evidence="2" type="ORF">PWN146_01729</name>
</gene>
<dbReference type="Pfam" id="PF13302">
    <property type="entry name" value="Acetyltransf_3"/>
    <property type="match status" value="1"/>
</dbReference>
<dbReference type="Gene3D" id="3.40.630.30">
    <property type="match status" value="1"/>
</dbReference>
<dbReference type="AlphaFoldDB" id="A0A1C3HDD9"/>
<dbReference type="InterPro" id="IPR016181">
    <property type="entry name" value="Acyl_CoA_acyltransferase"/>
</dbReference>
<dbReference type="SUPFAM" id="SSF55729">
    <property type="entry name" value="Acyl-CoA N-acyltransferases (Nat)"/>
    <property type="match status" value="1"/>
</dbReference>
<organism evidence="2">
    <name type="scientific">Serratia marcescens</name>
    <dbReference type="NCBI Taxonomy" id="615"/>
    <lineage>
        <taxon>Bacteria</taxon>
        <taxon>Pseudomonadati</taxon>
        <taxon>Pseudomonadota</taxon>
        <taxon>Gammaproteobacteria</taxon>
        <taxon>Enterobacterales</taxon>
        <taxon>Yersiniaceae</taxon>
        <taxon>Serratia</taxon>
    </lineage>
</organism>
<dbReference type="PANTHER" id="PTHR43441:SF2">
    <property type="entry name" value="FAMILY ACETYLTRANSFERASE, PUTATIVE (AFU_ORTHOLOGUE AFUA_7G00850)-RELATED"/>
    <property type="match status" value="1"/>
</dbReference>
<dbReference type="GO" id="GO:0005737">
    <property type="term" value="C:cytoplasm"/>
    <property type="evidence" value="ECO:0007669"/>
    <property type="project" value="TreeGrafter"/>
</dbReference>
<dbReference type="EMBL" id="LT575490">
    <property type="protein sequence ID" value="SAY43038.1"/>
    <property type="molecule type" value="Genomic_DNA"/>
</dbReference>
<dbReference type="GO" id="GO:0008999">
    <property type="term" value="F:protein-N-terminal-alanine acetyltransferase activity"/>
    <property type="evidence" value="ECO:0007669"/>
    <property type="project" value="TreeGrafter"/>
</dbReference>
<sequence length="173" mass="19716">MNHNDLSQCRVDTDRLLIAPFTAADADDVYQAITPTLTRFMAFEPEASPEDFANVWQSWLPLMREGEEVIFVARRREDRQFVGVGGAHNLRSHTPELGIWVKESLHGQGYGREIVQGIARWASERFQPPHFLYPVAEQNTASRRLVESLGGVLAGRCERIKYDAVVYHLPPQR</sequence>
<proteinExistence type="predicted"/>
<protein>
    <recommendedName>
        <fullName evidence="1">N-acetyltransferase domain-containing protein</fullName>
    </recommendedName>
</protein>
<dbReference type="CDD" id="cd04301">
    <property type="entry name" value="NAT_SF"/>
    <property type="match status" value="1"/>
</dbReference>
<evidence type="ECO:0000259" key="1">
    <source>
        <dbReference type="PROSITE" id="PS51186"/>
    </source>
</evidence>
<dbReference type="PROSITE" id="PS51186">
    <property type="entry name" value="GNAT"/>
    <property type="match status" value="1"/>
</dbReference>